<proteinExistence type="predicted"/>
<feature type="region of interest" description="Disordered" evidence="1">
    <location>
        <begin position="121"/>
        <end position="141"/>
    </location>
</feature>
<organism evidence="2 3">
    <name type="scientific">Gynuella sunshinyii YC6258</name>
    <dbReference type="NCBI Taxonomy" id="1445510"/>
    <lineage>
        <taxon>Bacteria</taxon>
        <taxon>Pseudomonadati</taxon>
        <taxon>Pseudomonadota</taxon>
        <taxon>Gammaproteobacteria</taxon>
        <taxon>Oceanospirillales</taxon>
        <taxon>Saccharospirillaceae</taxon>
        <taxon>Gynuella</taxon>
    </lineage>
</organism>
<dbReference type="EMBL" id="CP007142">
    <property type="protein sequence ID" value="AJQ97487.1"/>
    <property type="molecule type" value="Genomic_DNA"/>
</dbReference>
<evidence type="ECO:0000313" key="3">
    <source>
        <dbReference type="Proteomes" id="UP000032266"/>
    </source>
</evidence>
<keyword evidence="3" id="KW-1185">Reference proteome</keyword>
<dbReference type="HOGENOM" id="CLU_1822624_0_0_6"/>
<dbReference type="KEGG" id="gsn:YC6258_05457"/>
<gene>
    <name evidence="2" type="ORF">YC6258_05457</name>
</gene>
<accession>A0A0C5VS48</accession>
<dbReference type="Proteomes" id="UP000032266">
    <property type="component" value="Chromosome"/>
</dbReference>
<protein>
    <submittedName>
        <fullName evidence="2">Uncharacterized protein</fullName>
    </submittedName>
</protein>
<evidence type="ECO:0000313" key="2">
    <source>
        <dbReference type="EMBL" id="AJQ97487.1"/>
    </source>
</evidence>
<evidence type="ECO:0000256" key="1">
    <source>
        <dbReference type="SAM" id="MobiDB-lite"/>
    </source>
</evidence>
<name>A0A0C5VS48_9GAMM</name>
<dbReference type="OrthoDB" id="5955153at2"/>
<reference evidence="2 3" key="1">
    <citation type="submission" date="2014-01" db="EMBL/GenBank/DDBJ databases">
        <title>Full genme sequencing of cellulolytic bacterium Gynuella sunshinyii YC6258T gen. nov., sp. nov.</title>
        <authorList>
            <person name="Khan H."/>
            <person name="Chung E.J."/>
            <person name="Chung Y.R."/>
        </authorList>
    </citation>
    <scope>NUCLEOTIDE SEQUENCE [LARGE SCALE GENOMIC DNA]</scope>
    <source>
        <strain evidence="2 3">YC6258</strain>
    </source>
</reference>
<dbReference type="AlphaFoldDB" id="A0A0C5VS48"/>
<dbReference type="RefSeq" id="WP_044619213.1">
    <property type="nucleotide sequence ID" value="NZ_CP007142.1"/>
</dbReference>
<sequence length="141" mass="16069">MNFHLGLRYNRHQVSLMKQTDRSREVLGVAYPEESDRRARILEQWGRSPWSPRHQSAATIDMPLSSRAQAILSYQLAGDIRTRLNGGMEPQIQSRQQLQPGIQQRMHLGSQGARFDLQPMHASRHQDISATPARRAAHHSG</sequence>